<reference evidence="6" key="1">
    <citation type="submission" date="2025-08" db="UniProtKB">
        <authorList>
            <consortium name="Ensembl"/>
        </authorList>
    </citation>
    <scope>IDENTIFICATION</scope>
</reference>
<feature type="transmembrane region" description="Helical" evidence="5">
    <location>
        <begin position="6"/>
        <end position="33"/>
    </location>
</feature>
<dbReference type="InterPro" id="IPR028122">
    <property type="entry name" value="FAM24"/>
</dbReference>
<comment type="subcellular location">
    <subcellularLocation>
        <location evidence="1">Secreted</location>
    </subcellularLocation>
</comment>
<dbReference type="GO" id="GO:0005576">
    <property type="term" value="C:extracellular region"/>
    <property type="evidence" value="ECO:0007669"/>
    <property type="project" value="UniProtKB-SubCell"/>
</dbReference>
<evidence type="ECO:0000256" key="5">
    <source>
        <dbReference type="SAM" id="Phobius"/>
    </source>
</evidence>
<keyword evidence="5" id="KW-1133">Transmembrane helix</keyword>
<organism evidence="6 7">
    <name type="scientific">Monodon monoceros</name>
    <name type="common">Narwhal</name>
    <name type="synonym">Ceratodon monodon</name>
    <dbReference type="NCBI Taxonomy" id="40151"/>
    <lineage>
        <taxon>Eukaryota</taxon>
        <taxon>Metazoa</taxon>
        <taxon>Chordata</taxon>
        <taxon>Craniata</taxon>
        <taxon>Vertebrata</taxon>
        <taxon>Euteleostomi</taxon>
        <taxon>Mammalia</taxon>
        <taxon>Eutheria</taxon>
        <taxon>Laurasiatheria</taxon>
        <taxon>Artiodactyla</taxon>
        <taxon>Whippomorpha</taxon>
        <taxon>Cetacea</taxon>
        <taxon>Odontoceti</taxon>
        <taxon>Monodontidae</taxon>
        <taxon>Monodon</taxon>
    </lineage>
</organism>
<protein>
    <recommendedName>
        <fullName evidence="8">Protein FAM24A</fullName>
    </recommendedName>
</protein>
<evidence type="ECO:0000313" key="7">
    <source>
        <dbReference type="Proteomes" id="UP000694561"/>
    </source>
</evidence>
<evidence type="ECO:0000256" key="2">
    <source>
        <dbReference type="ARBA" id="ARBA00007386"/>
    </source>
</evidence>
<evidence type="ECO:0000256" key="4">
    <source>
        <dbReference type="ARBA" id="ARBA00022729"/>
    </source>
</evidence>
<dbReference type="Ensembl" id="ENSMMNT00015032177.1">
    <property type="protein sequence ID" value="ENSMMNP00015029280.1"/>
    <property type="gene ID" value="ENSMMNG00015021338.1"/>
</dbReference>
<sequence length="98" mass="10525">VCKMFGLKIMICIGGGLLMTAFVLIGVVICLYFKVADTLNAAKAPVAMTITKSNRDKVTEATTSISESYPSLQCCEECSFPADFDPLPSCFCDINKGL</sequence>
<reference evidence="6" key="2">
    <citation type="submission" date="2025-09" db="UniProtKB">
        <authorList>
            <consortium name="Ensembl"/>
        </authorList>
    </citation>
    <scope>IDENTIFICATION</scope>
</reference>
<proteinExistence type="inferred from homology"/>
<dbReference type="GeneTree" id="ENSGT00940000163005"/>
<evidence type="ECO:0008006" key="8">
    <source>
        <dbReference type="Google" id="ProtNLM"/>
    </source>
</evidence>
<dbReference type="Pfam" id="PF15193">
    <property type="entry name" value="FAM24"/>
    <property type="match status" value="1"/>
</dbReference>
<evidence type="ECO:0000313" key="6">
    <source>
        <dbReference type="Ensembl" id="ENSMMNP00015029280.1"/>
    </source>
</evidence>
<dbReference type="AlphaFoldDB" id="A0A8C6CBC4"/>
<dbReference type="Proteomes" id="UP000694561">
    <property type="component" value="Unplaced"/>
</dbReference>
<evidence type="ECO:0000256" key="3">
    <source>
        <dbReference type="ARBA" id="ARBA00022525"/>
    </source>
</evidence>
<keyword evidence="3" id="KW-0964">Secreted</keyword>
<dbReference type="PANTHER" id="PTHR35860:SF1">
    <property type="entry name" value="PROTEIN FAM24A"/>
    <property type="match status" value="1"/>
</dbReference>
<keyword evidence="4" id="KW-0732">Signal</keyword>
<comment type="similarity">
    <text evidence="2">Belongs to the FAM24 family.</text>
</comment>
<dbReference type="PANTHER" id="PTHR35860">
    <property type="entry name" value="PROTEIN FAM24B"/>
    <property type="match status" value="1"/>
</dbReference>
<keyword evidence="5" id="KW-0472">Membrane</keyword>
<accession>A0A8C6CBC4</accession>
<keyword evidence="7" id="KW-1185">Reference proteome</keyword>
<evidence type="ECO:0000256" key="1">
    <source>
        <dbReference type="ARBA" id="ARBA00004613"/>
    </source>
</evidence>
<keyword evidence="5" id="KW-0812">Transmembrane</keyword>
<name>A0A8C6CBC4_MONMO</name>